<gene>
    <name evidence="1" type="ORF">A7978_05015</name>
</gene>
<evidence type="ECO:0000313" key="1">
    <source>
        <dbReference type="EMBL" id="ANF34472.1"/>
    </source>
</evidence>
<evidence type="ECO:0000313" key="2">
    <source>
        <dbReference type="Proteomes" id="UP000264231"/>
    </source>
</evidence>
<dbReference type="NCBIfam" id="NF047534">
    <property type="entry name" value="lipo_BTA121_dup"/>
    <property type="match status" value="3"/>
</dbReference>
<dbReference type="AlphaFoldDB" id="A0A172XD48"/>
<sequence length="485" mass="55354">MIKIRHISLLLIVIILLLLVISCEFQGNTDLTETLQASLRPVREAESDDGDIKINSLLNAFGIFAEEKDAIAYIRSILTDLSIGSVEGYRTYDDDDFYDLLKQLGAFKLKEIIEVHLKNFNTAPDAALAAISNVMKSEAKQDLQNRLSSYKDAYPLHLKGLFSRYVLNDVYLYIIGDDYAVKYAELEDEAINIVVGVDVYAGLSASELRVIDYIRSVVTDVKVGPLCHKTYSNSEFYDLLNKMRAAKVKRMVRIYLKDKRAQKDAEAEIRTIIANLQGDRAKRRLESTIDNLNNSYSVHLKMLFDKSTPDEVYDIVTIDDYASRFIRVYHEARRILEFENLCNNEILDAELKAVNDMRNIVINSGIGRAEGYSMYDDYTFDFLCGSLSSEVLKKVIKLHLEIMNRQEEVLGVIKNLQEGYEKQNLQDEFSRYKNAYALHLKMLFDRSPSNAIYDKIVKGNYASSFIKLKEAALTGIKKSVSQIVF</sequence>
<dbReference type="RefSeq" id="WP_119024388.1">
    <property type="nucleotide sequence ID" value="NZ_CP015630.1"/>
</dbReference>
<protein>
    <recommendedName>
        <fullName evidence="3">Lipoprotein</fullName>
    </recommendedName>
</protein>
<dbReference type="EMBL" id="CP015630">
    <property type="protein sequence ID" value="ANF34472.1"/>
    <property type="molecule type" value="Genomic_DNA"/>
</dbReference>
<geneLocation type="plasmid" evidence="1 2">
    <name>lp159</name>
</geneLocation>
<dbReference type="Proteomes" id="UP000264231">
    <property type="component" value="Plasmid lp159"/>
</dbReference>
<evidence type="ECO:0008006" key="3">
    <source>
        <dbReference type="Google" id="ProtNLM"/>
    </source>
</evidence>
<keyword evidence="1" id="KW-0614">Plasmid</keyword>
<accession>A0A172XD48</accession>
<organism evidence="1 2">
    <name type="scientific">Borrelia turicatae</name>
    <dbReference type="NCBI Taxonomy" id="142"/>
    <lineage>
        <taxon>Bacteria</taxon>
        <taxon>Pseudomonadati</taxon>
        <taxon>Spirochaetota</taxon>
        <taxon>Spirochaetia</taxon>
        <taxon>Spirochaetales</taxon>
        <taxon>Borreliaceae</taxon>
        <taxon>Borrelia</taxon>
    </lineage>
</organism>
<reference evidence="1 2" key="1">
    <citation type="submission" date="2016-05" db="EMBL/GenBank/DDBJ databases">
        <title>Chromosome and linear plasmid sequence of a 2015 human isolate of tick-borne relapsing fever spirochete, Borrelia turicatae.</title>
        <authorList>
            <person name="Kingry L.C."/>
            <person name="Dhwani B."/>
            <person name="Replogle A."/>
            <person name="Sexton C."/>
            <person name="Rowe L."/>
            <person name="Stermole B.M."/>
            <person name="Christensen A.M."/>
            <person name="Schriefer M.E."/>
        </authorList>
    </citation>
    <scope>NUCLEOTIDE SEQUENCE [LARGE SCALE GENOMIC DNA]</scope>
    <source>
        <strain evidence="1 2">BTE5EL</strain>
        <plasmid evidence="1 2">lp159</plasmid>
    </source>
</reference>
<proteinExistence type="predicted"/>
<dbReference type="PROSITE" id="PS51257">
    <property type="entry name" value="PROKAR_LIPOPROTEIN"/>
    <property type="match status" value="1"/>
</dbReference>
<name>A0A172XD48_BORTU</name>